<name>A8LNE8_DINSH</name>
<feature type="region of interest" description="Disordered" evidence="1">
    <location>
        <begin position="416"/>
        <end position="443"/>
    </location>
</feature>
<dbReference type="eggNOG" id="COG3440">
    <property type="taxonomic scope" value="Bacteria"/>
</dbReference>
<evidence type="ECO:0000259" key="2">
    <source>
        <dbReference type="Pfam" id="PF13020"/>
    </source>
</evidence>
<dbReference type="EMBL" id="CP000830">
    <property type="protein sequence ID" value="ABV93661.1"/>
    <property type="molecule type" value="Genomic_DNA"/>
</dbReference>
<sequence length="576" mass="63849">MAVNSQFLFFYIDELVKHHWVDWLEGPLAKVPSEEHRGERGFQLAVGDTGAGPRTRAGEAYQLGILSGRIVRPRIAGASFPSGWQAVIEGRVPSTKLGYYSYVIGRALRENPSDPNLDRALDCLASILILHIGFQSDGRWFNTVLLFQYANNQLSSYLGRQLNDDEVRYLAAAVINTLDSEENDLLLDRYVADLPIESLRFDLNDGKSLHFDLNGLPDIVSDKKVGINDFQKTKAALFWADPSRGIYMRAARSRGIRLIQELIKVDQRLAQSGESNLLNEVLDSIQNNENNPGIFSVAEDAFTDFPGLLREWQDLEAELFDATNKAVEAVDLDTAPPIWLASQHEIRGSVPAGSDDESGSDEVDEVEAETAAIEGSTTATDEVSIASGTQEKKPSKKIELPTKEALREFIESELDEISEAPPVTAAPTEVSGKKGKPRATQTDFAAKEARNRKLGEAGEYFVFQYEVMKLTAAGRVDLAKRVKWVSKDIGDGLGYDIRSFDQDGNEVFLEVKTTNSGRATPFFVSNNEVAVSEEKGDSYRLVRVFNFSKKPRFFSLTGSLSEVLQLEATSYRARVV</sequence>
<feature type="compositionally biased region" description="Acidic residues" evidence="1">
    <location>
        <begin position="354"/>
        <end position="368"/>
    </location>
</feature>
<dbReference type="KEGG" id="dsh:Dshi_1919"/>
<dbReference type="Pfam" id="PF13020">
    <property type="entry name" value="NOV_C"/>
    <property type="match status" value="1"/>
</dbReference>
<evidence type="ECO:0000256" key="1">
    <source>
        <dbReference type="SAM" id="MobiDB-lite"/>
    </source>
</evidence>
<feature type="region of interest" description="Disordered" evidence="1">
    <location>
        <begin position="344"/>
        <end position="398"/>
    </location>
</feature>
<dbReference type="OrthoDB" id="9788621at2"/>
<keyword evidence="4" id="KW-1185">Reference proteome</keyword>
<dbReference type="AlphaFoldDB" id="A8LNE8"/>
<organism evidence="3 4">
    <name type="scientific">Dinoroseobacter shibae (strain DSM 16493 / NCIMB 14021 / DFL 12)</name>
    <dbReference type="NCBI Taxonomy" id="398580"/>
    <lineage>
        <taxon>Bacteria</taxon>
        <taxon>Pseudomonadati</taxon>
        <taxon>Pseudomonadota</taxon>
        <taxon>Alphaproteobacteria</taxon>
        <taxon>Rhodobacterales</taxon>
        <taxon>Roseobacteraceae</taxon>
        <taxon>Dinoroseobacter</taxon>
    </lineage>
</organism>
<gene>
    <name evidence="3" type="ordered locus">Dshi_1919</name>
</gene>
<protein>
    <recommendedName>
        <fullName evidence="2">Protein NO VEIN C-terminal domain-containing protein</fullName>
    </recommendedName>
</protein>
<dbReference type="HOGENOM" id="CLU_473073_0_0_5"/>
<dbReference type="InterPro" id="IPR024975">
    <property type="entry name" value="NOV_C"/>
</dbReference>
<dbReference type="STRING" id="398580.Dshi_1919"/>
<feature type="domain" description="Protein NO VEIN C-terminal" evidence="2">
    <location>
        <begin position="458"/>
        <end position="554"/>
    </location>
</feature>
<accession>A8LNE8</accession>
<dbReference type="Proteomes" id="UP000006833">
    <property type="component" value="Chromosome"/>
</dbReference>
<proteinExistence type="predicted"/>
<evidence type="ECO:0000313" key="3">
    <source>
        <dbReference type="EMBL" id="ABV93661.1"/>
    </source>
</evidence>
<dbReference type="RefSeq" id="WP_012178589.1">
    <property type="nucleotide sequence ID" value="NC_009952.1"/>
</dbReference>
<evidence type="ECO:0000313" key="4">
    <source>
        <dbReference type="Proteomes" id="UP000006833"/>
    </source>
</evidence>
<reference evidence="4" key="1">
    <citation type="journal article" date="2010" name="ISME J.">
        <title>The complete genome sequence of the algal symbiont Dinoroseobacter shibae: a hitchhiker's guide to life in the sea.</title>
        <authorList>
            <person name="Wagner-Dobler I."/>
            <person name="Ballhausen B."/>
            <person name="Berger M."/>
            <person name="Brinkhoff T."/>
            <person name="Buchholz I."/>
            <person name="Bunk B."/>
            <person name="Cypionka H."/>
            <person name="Daniel R."/>
            <person name="Drepper T."/>
            <person name="Gerdts G."/>
            <person name="Hahnke S."/>
            <person name="Han C."/>
            <person name="Jahn D."/>
            <person name="Kalhoefer D."/>
            <person name="Kiss H."/>
            <person name="Klenk H.P."/>
            <person name="Kyrpides N."/>
            <person name="Liebl W."/>
            <person name="Liesegang H."/>
            <person name="Meincke L."/>
            <person name="Pati A."/>
            <person name="Petersen J."/>
            <person name="Piekarski T."/>
            <person name="Pommerenke C."/>
            <person name="Pradella S."/>
            <person name="Pukall R."/>
            <person name="Rabus R."/>
            <person name="Stackebrandt E."/>
            <person name="Thole S."/>
            <person name="Thompson L."/>
            <person name="Tielen P."/>
            <person name="Tomasch J."/>
            <person name="von Jan M."/>
            <person name="Wanphrut N."/>
            <person name="Wichels A."/>
            <person name="Zech H."/>
            <person name="Simon M."/>
        </authorList>
    </citation>
    <scope>NUCLEOTIDE SEQUENCE [LARGE SCALE GENOMIC DNA]</scope>
    <source>
        <strain evidence="4">DSM 16493 / NCIMB 14021 / DFL 12</strain>
    </source>
</reference>
<feature type="compositionally biased region" description="Polar residues" evidence="1">
    <location>
        <begin position="375"/>
        <end position="389"/>
    </location>
</feature>